<dbReference type="InterPro" id="IPR036396">
    <property type="entry name" value="Cyt_P450_sf"/>
</dbReference>
<reference evidence="2" key="3">
    <citation type="submission" date="2018-08" db="UniProtKB">
        <authorList>
            <consortium name="EnsemblPlants"/>
        </authorList>
    </citation>
    <scope>IDENTIFICATION</scope>
    <source>
        <strain evidence="2">cv. Bd21</strain>
    </source>
</reference>
<organism evidence="1">
    <name type="scientific">Brachypodium distachyon</name>
    <name type="common">Purple false brome</name>
    <name type="synonym">Trachynia distachya</name>
    <dbReference type="NCBI Taxonomy" id="15368"/>
    <lineage>
        <taxon>Eukaryota</taxon>
        <taxon>Viridiplantae</taxon>
        <taxon>Streptophyta</taxon>
        <taxon>Embryophyta</taxon>
        <taxon>Tracheophyta</taxon>
        <taxon>Spermatophyta</taxon>
        <taxon>Magnoliopsida</taxon>
        <taxon>Liliopsida</taxon>
        <taxon>Poales</taxon>
        <taxon>Poaceae</taxon>
        <taxon>BOP clade</taxon>
        <taxon>Pooideae</taxon>
        <taxon>Stipodae</taxon>
        <taxon>Brachypodieae</taxon>
        <taxon>Brachypodium</taxon>
    </lineage>
</organism>
<gene>
    <name evidence="2" type="primary">LOC100822263</name>
    <name evidence="1" type="ORF">BRADI_4g27390v3</name>
</gene>
<accession>A0A2K2CQL2</accession>
<dbReference type="GeneID" id="100822263"/>
<evidence type="ECO:0008006" key="4">
    <source>
        <dbReference type="Google" id="ProtNLM"/>
    </source>
</evidence>
<dbReference type="Pfam" id="PF00067">
    <property type="entry name" value="p450"/>
    <property type="match status" value="1"/>
</dbReference>
<evidence type="ECO:0000313" key="1">
    <source>
        <dbReference type="EMBL" id="PNT64310.1"/>
    </source>
</evidence>
<dbReference type="PANTHER" id="PTHR24299">
    <property type="entry name" value="CYTOCHROME P450 FAMILY 1"/>
    <property type="match status" value="1"/>
</dbReference>
<dbReference type="InterPro" id="IPR001128">
    <property type="entry name" value="Cyt_P450"/>
</dbReference>
<keyword evidence="3" id="KW-1185">Reference proteome</keyword>
<dbReference type="FunFam" id="1.10.630.10:FF:000187">
    <property type="entry name" value="Uncharacterized protein"/>
    <property type="match status" value="1"/>
</dbReference>
<dbReference type="Gramene" id="PNT64310">
    <property type="protein sequence ID" value="PNT64310"/>
    <property type="gene ID" value="BRADI_4g27390v3"/>
</dbReference>
<dbReference type="Proteomes" id="UP000008810">
    <property type="component" value="Chromosome 4"/>
</dbReference>
<name>A0A2K2CQL2_BRADI</name>
<dbReference type="EMBL" id="CM000883">
    <property type="protein sequence ID" value="PNT64310.1"/>
    <property type="molecule type" value="Genomic_DNA"/>
</dbReference>
<dbReference type="GO" id="GO:0005506">
    <property type="term" value="F:iron ion binding"/>
    <property type="evidence" value="ECO:0007669"/>
    <property type="project" value="InterPro"/>
</dbReference>
<sequence length="337" mass="36813">MEGPSLPWLLLATLASCISITYKLLIHGKKNPTTKTTPSRLPPGPAGIPLRGNIFDLKGELHNALARLAGVHGPVMSLKLGTTTAIVVSSTACARDVLQTHDRLLAARSISDAARALGNHERAVIWLPSSSPLWKRLRALCARHLFSAHGLEATRAAREEKARELVGCLRARAEAHEGQAVDVGRVVLSGPLNVMSNALFSEDVADLRRPAAAAQEMEMLIKDVLEELTKPNLSDLFPALAVLDLQGRRRRRRRRAAERLTKFFDFFDPIIGRRMAGGGERKDDFLDVLLQLHSEGQMSIQTVKSFLAACVAGVCRGGDVDSSLGHWEPTVRLLRID</sequence>
<reference evidence="1" key="2">
    <citation type="submission" date="2017-06" db="EMBL/GenBank/DDBJ databases">
        <title>WGS assembly of Brachypodium distachyon.</title>
        <authorList>
            <consortium name="The International Brachypodium Initiative"/>
            <person name="Lucas S."/>
            <person name="Harmon-Smith M."/>
            <person name="Lail K."/>
            <person name="Tice H."/>
            <person name="Grimwood J."/>
            <person name="Bruce D."/>
            <person name="Barry K."/>
            <person name="Shu S."/>
            <person name="Lindquist E."/>
            <person name="Wang M."/>
            <person name="Pitluck S."/>
            <person name="Vogel J.P."/>
            <person name="Garvin D.F."/>
            <person name="Mockler T.C."/>
            <person name="Schmutz J."/>
            <person name="Rokhsar D."/>
            <person name="Bevan M.W."/>
        </authorList>
    </citation>
    <scope>NUCLEOTIDE SEQUENCE</scope>
    <source>
        <strain evidence="1">Bd21</strain>
    </source>
</reference>
<dbReference type="AlphaFoldDB" id="A0A2K2CQL2"/>
<dbReference type="SUPFAM" id="SSF48264">
    <property type="entry name" value="Cytochrome P450"/>
    <property type="match status" value="1"/>
</dbReference>
<dbReference type="RefSeq" id="XP_024318777.1">
    <property type="nucleotide sequence ID" value="XM_024463009.1"/>
</dbReference>
<dbReference type="EnsemblPlants" id="PNT64310">
    <property type="protein sequence ID" value="PNT64310"/>
    <property type="gene ID" value="BRADI_4g27390v3"/>
</dbReference>
<dbReference type="GO" id="GO:0016705">
    <property type="term" value="F:oxidoreductase activity, acting on paired donors, with incorporation or reduction of molecular oxygen"/>
    <property type="evidence" value="ECO:0007669"/>
    <property type="project" value="InterPro"/>
</dbReference>
<proteinExistence type="predicted"/>
<evidence type="ECO:0000313" key="2">
    <source>
        <dbReference type="EnsemblPlants" id="PNT64310"/>
    </source>
</evidence>
<dbReference type="OrthoDB" id="2789670at2759"/>
<evidence type="ECO:0000313" key="3">
    <source>
        <dbReference type="Proteomes" id="UP000008810"/>
    </source>
</evidence>
<protein>
    <recommendedName>
        <fullName evidence="4">Cytochrome P450</fullName>
    </recommendedName>
</protein>
<reference evidence="1 2" key="1">
    <citation type="journal article" date="2010" name="Nature">
        <title>Genome sequencing and analysis of the model grass Brachypodium distachyon.</title>
        <authorList>
            <consortium name="International Brachypodium Initiative"/>
        </authorList>
    </citation>
    <scope>NUCLEOTIDE SEQUENCE [LARGE SCALE GENOMIC DNA]</scope>
    <source>
        <strain evidence="1 2">Bd21</strain>
    </source>
</reference>
<dbReference type="GO" id="GO:0004497">
    <property type="term" value="F:monooxygenase activity"/>
    <property type="evidence" value="ECO:0007669"/>
    <property type="project" value="InterPro"/>
</dbReference>
<dbReference type="Gene3D" id="1.10.630.10">
    <property type="entry name" value="Cytochrome P450"/>
    <property type="match status" value="1"/>
</dbReference>
<dbReference type="GO" id="GO:0020037">
    <property type="term" value="F:heme binding"/>
    <property type="evidence" value="ECO:0007669"/>
    <property type="project" value="InterPro"/>
</dbReference>
<dbReference type="PANTHER" id="PTHR24299:SF46">
    <property type="entry name" value="CYTOCHROME P450"/>
    <property type="match status" value="1"/>
</dbReference>